<dbReference type="Gene3D" id="1.10.3730.20">
    <property type="match status" value="1"/>
</dbReference>
<dbReference type="OrthoDB" id="999962at2759"/>
<keyword evidence="3" id="KW-0762">Sugar transport</keyword>
<dbReference type="InterPro" id="IPR037185">
    <property type="entry name" value="EmrE-like"/>
</dbReference>
<feature type="transmembrane region" description="Helical" evidence="7">
    <location>
        <begin position="175"/>
        <end position="195"/>
    </location>
</feature>
<sequence>MLSDISLALISDWATTLTLIFGGCCSNALTLEQLTSHYPNSGSLITFAQFLAISIHGLPKFIVFTPYPKLRPRRIPLLPYLVQVALFYAVSLLNNAAFAYRIPMAVHIIFRSGGLVINMIMGYLLRGKRYSPSQIASVLLVTAGVILTTLSASKPKPAKTSQLTGQAAPDHTKTYVLGISILTLALVLSGFLGMVQDKTFATYVRNAPPSAKDAEGKAPVEQPPAWQESMFYLHLLSMPMFYFLRDDLVSQFTALNASPTMQLVVPTPLPLAAPSRGDIYTASNASVPLANLASISLPSGYVPLVLNTLTQIVCVAGVHRLTARVSSLTVTLVLVVRKAVSLLISVLMFGSRGVEEPGSRAMMWVGAAMVLVGTVAYSLASRGPPKVEEKVKRE</sequence>
<dbReference type="GO" id="GO:0000139">
    <property type="term" value="C:Golgi membrane"/>
    <property type="evidence" value="ECO:0007669"/>
    <property type="project" value="TreeGrafter"/>
</dbReference>
<evidence type="ECO:0000313" key="9">
    <source>
        <dbReference type="Proteomes" id="UP000703269"/>
    </source>
</evidence>
<evidence type="ECO:0000256" key="6">
    <source>
        <dbReference type="ARBA" id="ARBA00023136"/>
    </source>
</evidence>
<reference evidence="8 9" key="1">
    <citation type="submission" date="2021-08" db="EMBL/GenBank/DDBJ databases">
        <title>Draft Genome Sequence of Phanerochaete sordida strain YK-624.</title>
        <authorList>
            <person name="Mori T."/>
            <person name="Dohra H."/>
            <person name="Suzuki T."/>
            <person name="Kawagishi H."/>
            <person name="Hirai H."/>
        </authorList>
    </citation>
    <scope>NUCLEOTIDE SEQUENCE [LARGE SCALE GENOMIC DNA]</scope>
    <source>
        <strain evidence="8 9">YK-624</strain>
    </source>
</reference>
<dbReference type="GO" id="GO:0005789">
    <property type="term" value="C:endoplasmic reticulum membrane"/>
    <property type="evidence" value="ECO:0007669"/>
    <property type="project" value="TreeGrafter"/>
</dbReference>
<name>A0A9P3L7T7_9APHY</name>
<comment type="subcellular location">
    <subcellularLocation>
        <location evidence="1">Endomembrane system</location>
        <topology evidence="1">Multi-pass membrane protein</topology>
    </subcellularLocation>
</comment>
<evidence type="ECO:0000256" key="5">
    <source>
        <dbReference type="ARBA" id="ARBA00022989"/>
    </source>
</evidence>
<comment type="caution">
    <text evidence="8">The sequence shown here is derived from an EMBL/GenBank/DDBJ whole genome shotgun (WGS) entry which is preliminary data.</text>
</comment>
<evidence type="ECO:0000256" key="7">
    <source>
        <dbReference type="SAM" id="Phobius"/>
    </source>
</evidence>
<dbReference type="SUPFAM" id="SSF103481">
    <property type="entry name" value="Multidrug resistance efflux transporter EmrE"/>
    <property type="match status" value="1"/>
</dbReference>
<dbReference type="PANTHER" id="PTHR10778">
    <property type="entry name" value="SOLUTE CARRIER FAMILY 35 MEMBER B"/>
    <property type="match status" value="1"/>
</dbReference>
<keyword evidence="5 7" id="KW-1133">Transmembrane helix</keyword>
<evidence type="ECO:0000256" key="4">
    <source>
        <dbReference type="ARBA" id="ARBA00022692"/>
    </source>
</evidence>
<evidence type="ECO:0000256" key="1">
    <source>
        <dbReference type="ARBA" id="ARBA00004127"/>
    </source>
</evidence>
<accession>A0A9P3L7T7</accession>
<feature type="transmembrane region" description="Helical" evidence="7">
    <location>
        <begin position="44"/>
        <end position="65"/>
    </location>
</feature>
<feature type="transmembrane region" description="Helical" evidence="7">
    <location>
        <begin position="361"/>
        <end position="380"/>
    </location>
</feature>
<dbReference type="InterPro" id="IPR013657">
    <property type="entry name" value="SCL35B1-4/HUT1"/>
</dbReference>
<keyword evidence="6 7" id="KW-0472">Membrane</keyword>
<organism evidence="8 9">
    <name type="scientific">Phanerochaete sordida</name>
    <dbReference type="NCBI Taxonomy" id="48140"/>
    <lineage>
        <taxon>Eukaryota</taxon>
        <taxon>Fungi</taxon>
        <taxon>Dikarya</taxon>
        <taxon>Basidiomycota</taxon>
        <taxon>Agaricomycotina</taxon>
        <taxon>Agaricomycetes</taxon>
        <taxon>Polyporales</taxon>
        <taxon>Phanerochaetaceae</taxon>
        <taxon>Phanerochaete</taxon>
    </lineage>
</organism>
<dbReference type="Proteomes" id="UP000703269">
    <property type="component" value="Unassembled WGS sequence"/>
</dbReference>
<keyword evidence="9" id="KW-1185">Reference proteome</keyword>
<dbReference type="GO" id="GO:0005464">
    <property type="term" value="F:UDP-xylose transmembrane transporter activity"/>
    <property type="evidence" value="ECO:0007669"/>
    <property type="project" value="TreeGrafter"/>
</dbReference>
<keyword evidence="4 7" id="KW-0812">Transmembrane</keyword>
<feature type="transmembrane region" description="Helical" evidence="7">
    <location>
        <begin position="77"/>
        <end position="98"/>
    </location>
</feature>
<dbReference type="Pfam" id="PF08449">
    <property type="entry name" value="UAA"/>
    <property type="match status" value="2"/>
</dbReference>
<feature type="transmembrane region" description="Helical" evidence="7">
    <location>
        <begin position="328"/>
        <end position="349"/>
    </location>
</feature>
<feature type="transmembrane region" description="Helical" evidence="7">
    <location>
        <begin position="137"/>
        <end position="155"/>
    </location>
</feature>
<dbReference type="EMBL" id="BPQB01000001">
    <property type="protein sequence ID" value="GJE84804.1"/>
    <property type="molecule type" value="Genomic_DNA"/>
</dbReference>
<proteinExistence type="predicted"/>
<gene>
    <name evidence="8" type="ORF">PsYK624_008800</name>
</gene>
<evidence type="ECO:0000256" key="2">
    <source>
        <dbReference type="ARBA" id="ARBA00022448"/>
    </source>
</evidence>
<dbReference type="PANTHER" id="PTHR10778:SF4">
    <property type="entry name" value="NUCLEOTIDE SUGAR TRANSPORTER SLC35B4"/>
    <property type="match status" value="1"/>
</dbReference>
<dbReference type="AlphaFoldDB" id="A0A9P3L7T7"/>
<dbReference type="GO" id="GO:0005462">
    <property type="term" value="F:UDP-N-acetylglucosamine transmembrane transporter activity"/>
    <property type="evidence" value="ECO:0007669"/>
    <property type="project" value="TreeGrafter"/>
</dbReference>
<evidence type="ECO:0000313" key="8">
    <source>
        <dbReference type="EMBL" id="GJE84804.1"/>
    </source>
</evidence>
<keyword evidence="2" id="KW-0813">Transport</keyword>
<evidence type="ECO:0000256" key="3">
    <source>
        <dbReference type="ARBA" id="ARBA00022597"/>
    </source>
</evidence>
<feature type="transmembrane region" description="Helical" evidence="7">
    <location>
        <begin position="104"/>
        <end position="125"/>
    </location>
</feature>
<protein>
    <submittedName>
        <fullName evidence="8">UAA transporter</fullName>
    </submittedName>
</protein>